<keyword evidence="6" id="KW-0677">Repeat</keyword>
<evidence type="ECO:0000256" key="7">
    <source>
        <dbReference type="ARBA" id="ARBA00023125"/>
    </source>
</evidence>
<dbReference type="GO" id="GO:0032259">
    <property type="term" value="P:methylation"/>
    <property type="evidence" value="ECO:0007669"/>
    <property type="project" value="UniProtKB-KW"/>
</dbReference>
<dbReference type="PROSITE" id="PS00095">
    <property type="entry name" value="C5_MTASE_2"/>
    <property type="match status" value="1"/>
</dbReference>
<dbReference type="InterPro" id="IPR001525">
    <property type="entry name" value="C5_MeTfrase"/>
</dbReference>
<comment type="caution">
    <text evidence="9">The sequence shown here is derived from an EMBL/GenBank/DDBJ whole genome shotgun (WGS) entry which is preliminary data.</text>
</comment>
<keyword evidence="8" id="KW-0539">Nucleus</keyword>
<evidence type="ECO:0000256" key="8">
    <source>
        <dbReference type="ARBA" id="ARBA00023242"/>
    </source>
</evidence>
<reference evidence="9" key="1">
    <citation type="submission" date="2022-11" db="EMBL/GenBank/DDBJ databases">
        <authorList>
            <person name="Hyden B.L."/>
            <person name="Feng K."/>
            <person name="Yates T."/>
            <person name="Jawdy S."/>
            <person name="Smart L.B."/>
            <person name="Muchero W."/>
        </authorList>
    </citation>
    <scope>NUCLEOTIDE SEQUENCE</scope>
    <source>
        <tissue evidence="9">Shoot tip</tissue>
    </source>
</reference>
<dbReference type="InterPro" id="IPR031303">
    <property type="entry name" value="C5_meth_CS"/>
</dbReference>
<dbReference type="PANTHER" id="PTHR10629">
    <property type="entry name" value="CYTOSINE-SPECIFIC METHYLTRANSFERASE"/>
    <property type="match status" value="1"/>
</dbReference>
<evidence type="ECO:0000256" key="4">
    <source>
        <dbReference type="ARBA" id="ARBA00022679"/>
    </source>
</evidence>
<dbReference type="FunFam" id="3.40.50.150:FF:000108">
    <property type="entry name" value="DNA (cytosine-5)-methyltransferase"/>
    <property type="match status" value="1"/>
</dbReference>
<organism evidence="9 10">
    <name type="scientific">Salix koriyanagi</name>
    <dbReference type="NCBI Taxonomy" id="2511006"/>
    <lineage>
        <taxon>Eukaryota</taxon>
        <taxon>Viridiplantae</taxon>
        <taxon>Streptophyta</taxon>
        <taxon>Embryophyta</taxon>
        <taxon>Tracheophyta</taxon>
        <taxon>Spermatophyta</taxon>
        <taxon>Magnoliopsida</taxon>
        <taxon>eudicotyledons</taxon>
        <taxon>Gunneridae</taxon>
        <taxon>Pentapetalae</taxon>
        <taxon>rosids</taxon>
        <taxon>fabids</taxon>
        <taxon>Malpighiales</taxon>
        <taxon>Salicaceae</taxon>
        <taxon>Saliceae</taxon>
        <taxon>Salix</taxon>
    </lineage>
</organism>
<dbReference type="SUPFAM" id="SSF53335">
    <property type="entry name" value="S-adenosyl-L-methionine-dependent methyltransferases"/>
    <property type="match status" value="1"/>
</dbReference>
<evidence type="ECO:0000256" key="2">
    <source>
        <dbReference type="ARBA" id="ARBA00011975"/>
    </source>
</evidence>
<dbReference type="FunFam" id="3.90.120.10:FF:000002">
    <property type="entry name" value="DNA (cytosine-5)-methyltransferase"/>
    <property type="match status" value="1"/>
</dbReference>
<dbReference type="GO" id="GO:0044027">
    <property type="term" value="P:negative regulation of gene expression via chromosomal CpG island methylation"/>
    <property type="evidence" value="ECO:0007669"/>
    <property type="project" value="TreeGrafter"/>
</dbReference>
<name>A0A9Q0W965_9ROSI</name>
<evidence type="ECO:0000313" key="10">
    <source>
        <dbReference type="Proteomes" id="UP001151752"/>
    </source>
</evidence>
<dbReference type="GO" id="GO:0003886">
    <property type="term" value="F:DNA (cytosine-5-)-methyltransferase activity"/>
    <property type="evidence" value="ECO:0007669"/>
    <property type="project" value="UniProtKB-EC"/>
</dbReference>
<keyword evidence="5" id="KW-0949">S-adenosyl-L-methionine</keyword>
<evidence type="ECO:0000256" key="3">
    <source>
        <dbReference type="ARBA" id="ARBA00022603"/>
    </source>
</evidence>
<dbReference type="GO" id="GO:0005634">
    <property type="term" value="C:nucleus"/>
    <property type="evidence" value="ECO:0007669"/>
    <property type="project" value="UniProtKB-SubCell"/>
</dbReference>
<dbReference type="AlphaFoldDB" id="A0A9Q0W965"/>
<gene>
    <name evidence="9" type="ORF">OIU74_024924</name>
</gene>
<keyword evidence="4" id="KW-0808">Transferase</keyword>
<dbReference type="EMBL" id="JAPFFM010000005">
    <property type="protein sequence ID" value="KAJ6762321.1"/>
    <property type="molecule type" value="Genomic_DNA"/>
</dbReference>
<evidence type="ECO:0000256" key="1">
    <source>
        <dbReference type="ARBA" id="ARBA00004123"/>
    </source>
</evidence>
<accession>A0A9Q0W965</accession>
<proteinExistence type="predicted"/>
<dbReference type="InterPro" id="IPR050390">
    <property type="entry name" value="C5-Methyltransferase"/>
</dbReference>
<keyword evidence="3 9" id="KW-0489">Methyltransferase</keyword>
<dbReference type="PANTHER" id="PTHR10629:SF52">
    <property type="entry name" value="DNA (CYTOSINE-5)-METHYLTRANSFERASE 1"/>
    <property type="match status" value="1"/>
</dbReference>
<protein>
    <recommendedName>
        <fullName evidence="2">DNA (cytosine-5-)-methyltransferase</fullName>
        <ecNumber evidence="2">2.1.1.37</ecNumber>
    </recommendedName>
</protein>
<evidence type="ECO:0000313" key="9">
    <source>
        <dbReference type="EMBL" id="KAJ6762321.1"/>
    </source>
</evidence>
<dbReference type="GO" id="GO:0003677">
    <property type="term" value="F:DNA binding"/>
    <property type="evidence" value="ECO:0007669"/>
    <property type="project" value="UniProtKB-KW"/>
</dbReference>
<keyword evidence="7" id="KW-0238">DNA-binding</keyword>
<comment type="subcellular location">
    <subcellularLocation>
        <location evidence="1">Nucleus</location>
    </subcellularLocation>
</comment>
<evidence type="ECO:0000256" key="6">
    <source>
        <dbReference type="ARBA" id="ARBA00022737"/>
    </source>
</evidence>
<reference evidence="9" key="2">
    <citation type="journal article" date="2023" name="Int. J. Mol. Sci.">
        <title>De Novo Assembly and Annotation of 11 Diverse Shrub Willow (Salix) Genomes Reveals Novel Gene Organization in Sex-Linked Regions.</title>
        <authorList>
            <person name="Hyden B."/>
            <person name="Feng K."/>
            <person name="Yates T.B."/>
            <person name="Jawdy S."/>
            <person name="Cereghino C."/>
            <person name="Smart L.B."/>
            <person name="Muchero W."/>
        </authorList>
    </citation>
    <scope>NUCLEOTIDE SEQUENCE</scope>
    <source>
        <tissue evidence="9">Shoot tip</tissue>
    </source>
</reference>
<dbReference type="Proteomes" id="UP001151752">
    <property type="component" value="Chromosome 19"/>
</dbReference>
<dbReference type="InterPro" id="IPR029063">
    <property type="entry name" value="SAM-dependent_MTases_sf"/>
</dbReference>
<dbReference type="EC" id="2.1.1.37" evidence="2"/>
<dbReference type="Gene3D" id="3.90.120.10">
    <property type="entry name" value="DNA Methylase, subunit A, domain 2"/>
    <property type="match status" value="1"/>
</dbReference>
<sequence length="126" mass="14638">MNELNLIRCKKIPKRPGSDWRDLPDEKAKRHNQWKGLFGRLDWEGNFPTSITDPQPMGKVGMCFHPEQDRILTVRECARSQGFPDNYQFFGNIQHKHRQIGNAVPPPLAYALGRKLKEALDSKRQK</sequence>
<keyword evidence="10" id="KW-1185">Reference proteome</keyword>
<evidence type="ECO:0000256" key="5">
    <source>
        <dbReference type="ARBA" id="ARBA00022691"/>
    </source>
</evidence>
<dbReference type="Pfam" id="PF00145">
    <property type="entry name" value="DNA_methylase"/>
    <property type="match status" value="1"/>
</dbReference>